<dbReference type="STRING" id="314278.NB231_01239"/>
<keyword evidence="3" id="KW-1185">Reference proteome</keyword>
<accession>A4BS13</accession>
<comment type="caution">
    <text evidence="2">The sequence shown here is derived from an EMBL/GenBank/DDBJ whole genome shotgun (WGS) entry which is preliminary data.</text>
</comment>
<feature type="domain" description="Transposase IS701-like DDE" evidence="1">
    <location>
        <begin position="29"/>
        <end position="241"/>
    </location>
</feature>
<dbReference type="OrthoDB" id="583339at2"/>
<evidence type="ECO:0000313" key="3">
    <source>
        <dbReference type="Proteomes" id="UP000003374"/>
    </source>
</evidence>
<dbReference type="eggNOG" id="COG5659">
    <property type="taxonomic scope" value="Bacteria"/>
</dbReference>
<dbReference type="EMBL" id="AAOF01000008">
    <property type="protein sequence ID" value="EAR21492.1"/>
    <property type="molecule type" value="Genomic_DNA"/>
</dbReference>
<dbReference type="HOGENOM" id="CLU_033141_0_0_6"/>
<dbReference type="SUPFAM" id="SSF53098">
    <property type="entry name" value="Ribonuclease H-like"/>
    <property type="match status" value="1"/>
</dbReference>
<gene>
    <name evidence="2" type="ORF">NB231_01239</name>
</gene>
<dbReference type="RefSeq" id="WP_004999094.1">
    <property type="nucleotide sequence ID" value="NZ_CH672427.1"/>
</dbReference>
<dbReference type="InterPro" id="IPR012337">
    <property type="entry name" value="RNaseH-like_sf"/>
</dbReference>
<dbReference type="NCBIfam" id="NF033540">
    <property type="entry name" value="transpos_IS701"/>
    <property type="match status" value="1"/>
</dbReference>
<dbReference type="Pfam" id="PF13546">
    <property type="entry name" value="DDE_5"/>
    <property type="match status" value="1"/>
</dbReference>
<dbReference type="InterPro" id="IPR038721">
    <property type="entry name" value="IS701-like_DDE_dom"/>
</dbReference>
<dbReference type="AlphaFoldDB" id="A4BS13"/>
<evidence type="ECO:0000313" key="2">
    <source>
        <dbReference type="EMBL" id="EAR21492.1"/>
    </source>
</evidence>
<reference evidence="2 3" key="1">
    <citation type="submission" date="2006-02" db="EMBL/GenBank/DDBJ databases">
        <authorList>
            <person name="Waterbury J."/>
            <person name="Ferriera S."/>
            <person name="Johnson J."/>
            <person name="Kravitz S."/>
            <person name="Halpern A."/>
            <person name="Remington K."/>
            <person name="Beeson K."/>
            <person name="Tran B."/>
            <person name="Rogers Y.-H."/>
            <person name="Friedman R."/>
            <person name="Venter J.C."/>
        </authorList>
    </citation>
    <scope>NUCLEOTIDE SEQUENCE [LARGE SCALE GENOMIC DNA]</scope>
    <source>
        <strain evidence="2 3">Nb-231</strain>
    </source>
</reference>
<proteinExistence type="predicted"/>
<evidence type="ECO:0000259" key="1">
    <source>
        <dbReference type="Pfam" id="PF13546"/>
    </source>
</evidence>
<dbReference type="PANTHER" id="PTHR33627:SF1">
    <property type="entry name" value="TRANSPOSASE"/>
    <property type="match status" value="1"/>
</dbReference>
<dbReference type="PANTHER" id="PTHR33627">
    <property type="entry name" value="TRANSPOSASE"/>
    <property type="match status" value="1"/>
</dbReference>
<protein>
    <submittedName>
        <fullName evidence="2">Putative IS4 family transposase</fullName>
    </submittedName>
</protein>
<dbReference type="Proteomes" id="UP000003374">
    <property type="component" value="Unassembled WGS sequence"/>
</dbReference>
<sequence>MNHFLTLESLREQAGAWEAELGSWVGQLGGHVKRAEARERVGAYLRGLLGEVERRNSWQLSEYQGEAHPYGFQHLLNRARWDEQGVRDAVRQRVYEALKDAAGVLVVDETGFIKKGIHSAGVKRQYSGTAGRIENAQIGVFLGYASCWGQGLLDRALFVPREWSEDRARCRRAGIPDEVVHQPKTELARQMLVRALDSGVSARWVTADALYGDDFRLRWMLEERGQGYVLAVSRKAYVWQGCKQRKVGELLEALRGDAQARWSRLSAGAGSQGPREYDWTCLAVNPPPFEGWQRAVLVRRSLDSEQEMQAFFIFAPNGTELADLALAAGARWNIERCFQESKSQLGLDQYEVRTWTGWHRHITLVMAAYALLVTLRRHQLKKNLLLSLGGQCPWPSLWPSCDGGCVSLPSPGDAEGLNRRYSGAAGVGYTNASLSSTTG</sequence>
<name>A4BS13_9GAMM</name>
<organism evidence="2 3">
    <name type="scientific">Nitrococcus mobilis Nb-231</name>
    <dbReference type="NCBI Taxonomy" id="314278"/>
    <lineage>
        <taxon>Bacteria</taxon>
        <taxon>Pseudomonadati</taxon>
        <taxon>Pseudomonadota</taxon>
        <taxon>Gammaproteobacteria</taxon>
        <taxon>Chromatiales</taxon>
        <taxon>Ectothiorhodospiraceae</taxon>
        <taxon>Nitrococcus</taxon>
    </lineage>
</organism>
<dbReference type="InterPro" id="IPR039365">
    <property type="entry name" value="IS701-like"/>
</dbReference>